<evidence type="ECO:0000313" key="1">
    <source>
        <dbReference type="EMBL" id="RQM30481.1"/>
    </source>
</evidence>
<dbReference type="Gene3D" id="3.30.420.10">
    <property type="entry name" value="Ribonuclease H-like superfamily/Ribonuclease H"/>
    <property type="match status" value="1"/>
</dbReference>
<reference evidence="1" key="1">
    <citation type="submission" date="2018-07" db="EMBL/GenBank/DDBJ databases">
        <title>Annotation of Aphanomyces astaci genome assembly.</title>
        <authorList>
            <person name="Studholme D.J."/>
        </authorList>
    </citation>
    <scope>NUCLEOTIDE SEQUENCE [LARGE SCALE GENOMIC DNA]</scope>
    <source>
        <strain evidence="1">Pc</strain>
    </source>
</reference>
<dbReference type="InterPro" id="IPR036397">
    <property type="entry name" value="RNaseH_sf"/>
</dbReference>
<comment type="caution">
    <text evidence="1">The sequence shown here is derived from an EMBL/GenBank/DDBJ whole genome shotgun (WGS) entry which is preliminary data.</text>
</comment>
<organism evidence="1 2">
    <name type="scientific">Aphanomyces astaci</name>
    <name type="common">Crayfish plague agent</name>
    <dbReference type="NCBI Taxonomy" id="112090"/>
    <lineage>
        <taxon>Eukaryota</taxon>
        <taxon>Sar</taxon>
        <taxon>Stramenopiles</taxon>
        <taxon>Oomycota</taxon>
        <taxon>Saprolegniomycetes</taxon>
        <taxon>Saprolegniales</taxon>
        <taxon>Verrucalvaceae</taxon>
        <taxon>Aphanomyces</taxon>
    </lineage>
</organism>
<evidence type="ECO:0000313" key="2">
    <source>
        <dbReference type="Proteomes" id="UP000284702"/>
    </source>
</evidence>
<dbReference type="Proteomes" id="UP000284702">
    <property type="component" value="Unassembled WGS sequence"/>
</dbReference>
<evidence type="ECO:0008006" key="3">
    <source>
        <dbReference type="Google" id="ProtNLM"/>
    </source>
</evidence>
<gene>
    <name evidence="1" type="ORF">B5M09_012878</name>
</gene>
<proteinExistence type="predicted"/>
<dbReference type="EMBL" id="MZMZ02000731">
    <property type="protein sequence ID" value="RQM30481.1"/>
    <property type="molecule type" value="Genomic_DNA"/>
</dbReference>
<dbReference type="PANTHER" id="PTHR47169">
    <property type="entry name" value="OS01G0541250 PROTEIN"/>
    <property type="match status" value="1"/>
</dbReference>
<dbReference type="InterPro" id="IPR009057">
    <property type="entry name" value="Homeodomain-like_sf"/>
</dbReference>
<dbReference type="GO" id="GO:0003676">
    <property type="term" value="F:nucleic acid binding"/>
    <property type="evidence" value="ECO:0007669"/>
    <property type="project" value="InterPro"/>
</dbReference>
<dbReference type="AlphaFoldDB" id="A0A3R7YXK5"/>
<dbReference type="VEuPathDB" id="FungiDB:H257_17719"/>
<protein>
    <recommendedName>
        <fullName evidence="3">Transposase Tc1-like domain-containing protein</fullName>
    </recommendedName>
</protein>
<sequence length="374" mass="42440">MDNQVVRTRRELSSDEKVTVIQHLHPFLRKDKLQRGAYKHVAEQLNLDPRTVGYIWRTFRDRGTTATKKRGKVGLKRAYTAEYVQQLVQAVPVDKRSTFRDLAAATGLSPANLNRHLKKGTFERRSTRIKSLLTDANKEERVAFCLVPGETQPRRSWKSKRFILKVMFLGAVARPRIDGDRSVVFNGKIGMWRFVRLASHNSGNRSAGTMATKLVNVDTVVYRDFVINKVVPAIKASFPSATNRVLLQHDNATPHGGITDAVLESVSTDGWTFKMRKQPRPECLDLGFFTSIQSLQYKKMSRTVDDVVRNTMEAFDELTYDKLESVFLTFQVVMRLVLEHSGDNHFALPHLKKAALRRAGLLMSNVSCPVSLLL</sequence>
<accession>A0A3R7YXK5</accession>
<keyword evidence="2" id="KW-1185">Reference proteome</keyword>
<dbReference type="SUPFAM" id="SSF46689">
    <property type="entry name" value="Homeodomain-like"/>
    <property type="match status" value="1"/>
</dbReference>
<name>A0A3R7YXK5_APHAT</name>